<keyword evidence="2" id="KW-1185">Reference proteome</keyword>
<evidence type="ECO:0000313" key="2">
    <source>
        <dbReference type="Proteomes" id="UP001334084"/>
    </source>
</evidence>
<dbReference type="GeneID" id="90541253"/>
<sequence length="187" mass="22363">MTVQEERMKKTSSKKPFFTNRRKVIIDWMNKLDKNELLEIAISNIKLVDCKYKLVVVLGLPEIDTIDRQSWAKLLDMNEKNIPLIKDIKGEGRVFMVREEYCFQAVETLKEFYVEIKILLERDEVEKYIHKNRHVLYKTVTDILPEWSSFEPVEKAVKLIKQGLTEGSKINYDEFFYYEENSDIHKY</sequence>
<dbReference type="RefSeq" id="XP_065329577.1">
    <property type="nucleotide sequence ID" value="XM_065473505.1"/>
</dbReference>
<organism evidence="1 2">
    <name type="scientific">Vairimorpha necatrix</name>
    <dbReference type="NCBI Taxonomy" id="6039"/>
    <lineage>
        <taxon>Eukaryota</taxon>
        <taxon>Fungi</taxon>
        <taxon>Fungi incertae sedis</taxon>
        <taxon>Microsporidia</taxon>
        <taxon>Nosematidae</taxon>
        <taxon>Vairimorpha</taxon>
    </lineage>
</organism>
<protein>
    <submittedName>
        <fullName evidence="1">Uncharacterized protein</fullName>
    </submittedName>
</protein>
<gene>
    <name evidence="1" type="ORF">VNE69_05029</name>
</gene>
<dbReference type="AlphaFoldDB" id="A0AAX4JBR1"/>
<name>A0AAX4JBR1_9MICR</name>
<evidence type="ECO:0000313" key="1">
    <source>
        <dbReference type="EMBL" id="WUR03432.1"/>
    </source>
</evidence>
<dbReference type="KEGG" id="vnx:VNE69_05029"/>
<dbReference type="Proteomes" id="UP001334084">
    <property type="component" value="Chromosome 5"/>
</dbReference>
<reference evidence="1" key="1">
    <citation type="journal article" date="2024" name="BMC Genomics">
        <title>Functional annotation of a divergent genome using sequence and structure-based similarity.</title>
        <authorList>
            <person name="Svedberg D."/>
            <person name="Winiger R.R."/>
            <person name="Berg A."/>
            <person name="Sharma H."/>
            <person name="Tellgren-Roth C."/>
            <person name="Debrunner-Vossbrinck B.A."/>
            <person name="Vossbrinck C.R."/>
            <person name="Barandun J."/>
        </authorList>
    </citation>
    <scope>NUCLEOTIDE SEQUENCE</scope>
    <source>
        <strain evidence="1">Illinois isolate</strain>
    </source>
</reference>
<dbReference type="EMBL" id="CP142730">
    <property type="protein sequence ID" value="WUR03432.1"/>
    <property type="molecule type" value="Genomic_DNA"/>
</dbReference>
<proteinExistence type="predicted"/>
<accession>A0AAX4JBR1</accession>